<evidence type="ECO:0000313" key="10">
    <source>
        <dbReference type="Proteomes" id="UP000265040"/>
    </source>
</evidence>
<keyword evidence="10" id="KW-1185">Reference proteome</keyword>
<organism evidence="9 10">
    <name type="scientific">Anabas testudineus</name>
    <name type="common">Climbing perch</name>
    <name type="synonym">Anthias testudineus</name>
    <dbReference type="NCBI Taxonomy" id="64144"/>
    <lineage>
        <taxon>Eukaryota</taxon>
        <taxon>Metazoa</taxon>
        <taxon>Chordata</taxon>
        <taxon>Craniata</taxon>
        <taxon>Vertebrata</taxon>
        <taxon>Euteleostomi</taxon>
        <taxon>Actinopterygii</taxon>
        <taxon>Neopterygii</taxon>
        <taxon>Teleostei</taxon>
        <taxon>Neoteleostei</taxon>
        <taxon>Acanthomorphata</taxon>
        <taxon>Anabantaria</taxon>
        <taxon>Anabantiformes</taxon>
        <taxon>Anabantoidei</taxon>
        <taxon>Anabantidae</taxon>
        <taxon>Anabas</taxon>
    </lineage>
</organism>
<evidence type="ECO:0000256" key="5">
    <source>
        <dbReference type="PROSITE-ProRule" id="PRU00108"/>
    </source>
</evidence>
<dbReference type="Ensembl" id="ENSATET00000074661.1">
    <property type="protein sequence ID" value="ENSATEP00000075188.1"/>
    <property type="gene ID" value="ENSATEG00000032716.1"/>
</dbReference>
<feature type="domain" description="Homeobox" evidence="8">
    <location>
        <begin position="405"/>
        <end position="465"/>
    </location>
</feature>
<dbReference type="Pfam" id="PF00046">
    <property type="entry name" value="Homeodomain"/>
    <property type="match status" value="2"/>
</dbReference>
<reference evidence="9" key="2">
    <citation type="submission" date="2025-08" db="UniProtKB">
        <authorList>
            <consortium name="Ensembl"/>
        </authorList>
    </citation>
    <scope>IDENTIFICATION</scope>
</reference>
<dbReference type="PANTHER" id="PTHR15467:SF10">
    <property type="entry name" value="HOMEOBOX AND LEUCINE ZIPPER ENCODING B-RELATED"/>
    <property type="match status" value="1"/>
</dbReference>
<dbReference type="SUPFAM" id="SSF46689">
    <property type="entry name" value="Homeodomain-like"/>
    <property type="match status" value="2"/>
</dbReference>
<evidence type="ECO:0000256" key="7">
    <source>
        <dbReference type="SAM" id="MobiDB-lite"/>
    </source>
</evidence>
<dbReference type="GO" id="GO:0000981">
    <property type="term" value="F:DNA-binding transcription factor activity, RNA polymerase II-specific"/>
    <property type="evidence" value="ECO:0007669"/>
    <property type="project" value="TreeGrafter"/>
</dbReference>
<dbReference type="GeneTree" id="ENSGT00940000176132"/>
<evidence type="ECO:0000256" key="4">
    <source>
        <dbReference type="ARBA" id="ARBA00023242"/>
    </source>
</evidence>
<comment type="subcellular location">
    <subcellularLocation>
        <location evidence="1 5 6">Nucleus</location>
    </subcellularLocation>
</comment>
<dbReference type="GeneID" id="113157929"/>
<dbReference type="CDD" id="cd00086">
    <property type="entry name" value="homeodomain"/>
    <property type="match status" value="2"/>
</dbReference>
<evidence type="ECO:0000256" key="1">
    <source>
        <dbReference type="ARBA" id="ARBA00004123"/>
    </source>
</evidence>
<dbReference type="CTD" id="566226"/>
<accession>A0AAQ6INM8</accession>
<dbReference type="RefSeq" id="XP_026209382.1">
    <property type="nucleotide sequence ID" value="XM_026353597.1"/>
</dbReference>
<evidence type="ECO:0000313" key="9">
    <source>
        <dbReference type="Ensembl" id="ENSATEP00000075188.1"/>
    </source>
</evidence>
<evidence type="ECO:0000256" key="6">
    <source>
        <dbReference type="RuleBase" id="RU000682"/>
    </source>
</evidence>
<dbReference type="PROSITE" id="PS50071">
    <property type="entry name" value="HOMEOBOX_2"/>
    <property type="match status" value="2"/>
</dbReference>
<keyword evidence="4 5" id="KW-0539">Nucleus</keyword>
<name>A0AAQ6INM8_ANATE</name>
<dbReference type="PANTHER" id="PTHR15467">
    <property type="entry name" value="ZINC-FINGERS AND HOMEOBOXES RELATED"/>
    <property type="match status" value="1"/>
</dbReference>
<dbReference type="AlphaFoldDB" id="A0AAQ6INM8"/>
<keyword evidence="2 5" id="KW-0238">DNA-binding</keyword>
<reference evidence="9 10" key="1">
    <citation type="submission" date="2021-04" db="EMBL/GenBank/DDBJ databases">
        <authorList>
            <consortium name="Wellcome Sanger Institute Data Sharing"/>
        </authorList>
    </citation>
    <scope>NUCLEOTIDE SEQUENCE [LARGE SCALE GENOMIC DNA]</scope>
</reference>
<feature type="domain" description="Homeobox" evidence="8">
    <location>
        <begin position="66"/>
        <end position="110"/>
    </location>
</feature>
<evidence type="ECO:0000256" key="2">
    <source>
        <dbReference type="ARBA" id="ARBA00023125"/>
    </source>
</evidence>
<feature type="DNA-binding region" description="Homeobox" evidence="5">
    <location>
        <begin position="68"/>
        <end position="111"/>
    </location>
</feature>
<keyword evidence="3 5" id="KW-0371">Homeobox</keyword>
<evidence type="ECO:0000256" key="3">
    <source>
        <dbReference type="ARBA" id="ARBA00023155"/>
    </source>
</evidence>
<reference evidence="9" key="3">
    <citation type="submission" date="2025-09" db="UniProtKB">
        <authorList>
            <consortium name="Ensembl"/>
        </authorList>
    </citation>
    <scope>IDENTIFICATION</scope>
</reference>
<dbReference type="InterPro" id="IPR001356">
    <property type="entry name" value="HD"/>
</dbReference>
<protein>
    <recommendedName>
        <fullName evidence="8">Homeobox domain-containing protein</fullName>
    </recommendedName>
</protein>
<dbReference type="GO" id="GO:0005634">
    <property type="term" value="C:nucleus"/>
    <property type="evidence" value="ECO:0007669"/>
    <property type="project" value="UniProtKB-SubCell"/>
</dbReference>
<dbReference type="Gene3D" id="1.10.10.60">
    <property type="entry name" value="Homeodomain-like"/>
    <property type="match status" value="2"/>
</dbReference>
<proteinExistence type="predicted"/>
<sequence>MAQIADQRLPRIKQATPDVCRETNTAPPAFYLNQNSALCLPLVSDSQRLIWVHSNQIDIQMEGAAELDKAFDRFPYLTEKQTAALAQSCSLHPDQVKVWFMLQRLRYGISWDYNDIQEVRRKLTTQQEKEKLQDRIGDETSNDRKEKRQYTEVDESHGKTVEKVRKEQSRYEGKMVGENFRTNEHSERKIKQVQLVKTVKDREVNKVEEDKGNTEQKRKRITVTDKTGKKRMKRVTEGAVERARDVGKRREQQKSVKSQTDCTRKRITRKTNKRLMSIHKWPAAKSFVVPDEPLDASPLVFSQPPAQTLDVPPLSDNVKELLESCDVFPNTLNCHMMAVNGIFEGKPETTESKLQEELFVGLTNHSVVKTDIDKLKELTKVNNPADGSSICTQQQDSHVVDPCRGHSRSRRSTKTQTQLAMLKVAFSYCQYPDSKDYDRLAVVVGIPRYLLVQWFSDMRYYIKKGRPRWMTRDQHSKALENVRYRQCLNTLTKVQTMEEI</sequence>
<dbReference type="InterPro" id="IPR009057">
    <property type="entry name" value="Homeodomain-like_sf"/>
</dbReference>
<dbReference type="SMART" id="SM00389">
    <property type="entry name" value="HOX"/>
    <property type="match status" value="2"/>
</dbReference>
<evidence type="ECO:0000259" key="8">
    <source>
        <dbReference type="PROSITE" id="PS50071"/>
    </source>
</evidence>
<feature type="region of interest" description="Disordered" evidence="7">
    <location>
        <begin position="125"/>
        <end position="160"/>
    </location>
</feature>
<feature type="DNA-binding region" description="Homeobox" evidence="5">
    <location>
        <begin position="407"/>
        <end position="466"/>
    </location>
</feature>
<dbReference type="Proteomes" id="UP000265040">
    <property type="component" value="Chromosome 18"/>
</dbReference>
<dbReference type="GO" id="GO:0003677">
    <property type="term" value="F:DNA binding"/>
    <property type="evidence" value="ECO:0007669"/>
    <property type="project" value="UniProtKB-UniRule"/>
</dbReference>